<evidence type="ECO:0000259" key="7">
    <source>
        <dbReference type="Pfam" id="PF20684"/>
    </source>
</evidence>
<keyword evidence="2 6" id="KW-0812">Transmembrane</keyword>
<organism evidence="8 9">
    <name type="scientific">Aspergillus uvarum CBS 121591</name>
    <dbReference type="NCBI Taxonomy" id="1448315"/>
    <lineage>
        <taxon>Eukaryota</taxon>
        <taxon>Fungi</taxon>
        <taxon>Dikarya</taxon>
        <taxon>Ascomycota</taxon>
        <taxon>Pezizomycotina</taxon>
        <taxon>Eurotiomycetes</taxon>
        <taxon>Eurotiomycetidae</taxon>
        <taxon>Eurotiales</taxon>
        <taxon>Aspergillaceae</taxon>
        <taxon>Aspergillus</taxon>
        <taxon>Aspergillus subgen. Circumdati</taxon>
    </lineage>
</organism>
<feature type="transmembrane region" description="Helical" evidence="6">
    <location>
        <begin position="20"/>
        <end position="42"/>
    </location>
</feature>
<feature type="domain" description="Rhodopsin" evidence="7">
    <location>
        <begin position="38"/>
        <end position="195"/>
    </location>
</feature>
<evidence type="ECO:0000313" key="8">
    <source>
        <dbReference type="EMBL" id="PYH86250.1"/>
    </source>
</evidence>
<dbReference type="PANTHER" id="PTHR33048">
    <property type="entry name" value="PTH11-LIKE INTEGRAL MEMBRANE PROTEIN (AFU_ORTHOLOGUE AFUA_5G11245)"/>
    <property type="match status" value="1"/>
</dbReference>
<comment type="similarity">
    <text evidence="5">Belongs to the SAT4 family.</text>
</comment>
<keyword evidence="9" id="KW-1185">Reference proteome</keyword>
<sequence>MAIAQRSALPNDISETRHAAIFGVGIGFIAFDYIVVTLRIYARAFMLRALGTDDILMIIGAILNFGLSITIMIGSQYGIGKHALAIAESDTCIWVTRIFYTLSMGLVKMSLLWFYLRLDPRRSMRRAVFFVMFLNIGLSLASFIGSLASCSPPSLFWTNPIGDSRCMSLDAQQLFYEVNGVLNIVTDILIYLLLISVEKYLRSN</sequence>
<dbReference type="RefSeq" id="XP_025496450.1">
    <property type="nucleotide sequence ID" value="XM_025640462.1"/>
</dbReference>
<evidence type="ECO:0000313" key="9">
    <source>
        <dbReference type="Proteomes" id="UP000248340"/>
    </source>
</evidence>
<evidence type="ECO:0000256" key="2">
    <source>
        <dbReference type="ARBA" id="ARBA00022692"/>
    </source>
</evidence>
<keyword evidence="4 6" id="KW-0472">Membrane</keyword>
<feature type="transmembrane region" description="Helical" evidence="6">
    <location>
        <begin position="54"/>
        <end position="78"/>
    </location>
</feature>
<dbReference type="PANTHER" id="PTHR33048:SF47">
    <property type="entry name" value="INTEGRAL MEMBRANE PROTEIN-RELATED"/>
    <property type="match status" value="1"/>
</dbReference>
<feature type="transmembrane region" description="Helical" evidence="6">
    <location>
        <begin position="174"/>
        <end position="194"/>
    </location>
</feature>
<evidence type="ECO:0000256" key="3">
    <source>
        <dbReference type="ARBA" id="ARBA00022989"/>
    </source>
</evidence>
<dbReference type="InterPro" id="IPR052337">
    <property type="entry name" value="SAT4-like"/>
</dbReference>
<reference evidence="8 9" key="1">
    <citation type="submission" date="2016-12" db="EMBL/GenBank/DDBJ databases">
        <title>The genomes of Aspergillus section Nigri reveals drivers in fungal speciation.</title>
        <authorList>
            <consortium name="DOE Joint Genome Institute"/>
            <person name="Vesth T.C."/>
            <person name="Nybo J."/>
            <person name="Theobald S."/>
            <person name="Brandl J."/>
            <person name="Frisvad J.C."/>
            <person name="Nielsen K.F."/>
            <person name="Lyhne E.K."/>
            <person name="Kogle M.E."/>
            <person name="Kuo A."/>
            <person name="Riley R."/>
            <person name="Clum A."/>
            <person name="Nolan M."/>
            <person name="Lipzen A."/>
            <person name="Salamov A."/>
            <person name="Henrissat B."/>
            <person name="Wiebenga A."/>
            <person name="De Vries R.P."/>
            <person name="Grigoriev I.V."/>
            <person name="Mortensen U.H."/>
            <person name="Andersen M.R."/>
            <person name="Baker S.E."/>
        </authorList>
    </citation>
    <scope>NUCLEOTIDE SEQUENCE [LARGE SCALE GENOMIC DNA]</scope>
    <source>
        <strain evidence="8 9">CBS 121591</strain>
    </source>
</reference>
<dbReference type="GeneID" id="37143204"/>
<evidence type="ECO:0000256" key="6">
    <source>
        <dbReference type="SAM" id="Phobius"/>
    </source>
</evidence>
<dbReference type="InterPro" id="IPR049326">
    <property type="entry name" value="Rhodopsin_dom_fungi"/>
</dbReference>
<feature type="transmembrane region" description="Helical" evidence="6">
    <location>
        <begin position="98"/>
        <end position="116"/>
    </location>
</feature>
<evidence type="ECO:0000256" key="5">
    <source>
        <dbReference type="ARBA" id="ARBA00038359"/>
    </source>
</evidence>
<evidence type="ECO:0000256" key="1">
    <source>
        <dbReference type="ARBA" id="ARBA00004141"/>
    </source>
</evidence>
<feature type="transmembrane region" description="Helical" evidence="6">
    <location>
        <begin position="128"/>
        <end position="148"/>
    </location>
</feature>
<gene>
    <name evidence="8" type="ORF">BO82DRAFT_428700</name>
</gene>
<comment type="subcellular location">
    <subcellularLocation>
        <location evidence="1">Membrane</location>
        <topology evidence="1">Multi-pass membrane protein</topology>
    </subcellularLocation>
</comment>
<name>A0A319CNR4_9EURO</name>
<dbReference type="VEuPathDB" id="FungiDB:BO82DRAFT_428700"/>
<accession>A0A319CNR4</accession>
<dbReference type="EMBL" id="KZ821677">
    <property type="protein sequence ID" value="PYH86250.1"/>
    <property type="molecule type" value="Genomic_DNA"/>
</dbReference>
<evidence type="ECO:0000256" key="4">
    <source>
        <dbReference type="ARBA" id="ARBA00023136"/>
    </source>
</evidence>
<dbReference type="OrthoDB" id="5273647at2759"/>
<dbReference type="STRING" id="1448315.A0A319CNR4"/>
<proteinExistence type="inferred from homology"/>
<dbReference type="Proteomes" id="UP000248340">
    <property type="component" value="Unassembled WGS sequence"/>
</dbReference>
<protein>
    <recommendedName>
        <fullName evidence="7">Rhodopsin domain-containing protein</fullName>
    </recommendedName>
</protein>
<dbReference type="GO" id="GO:0016020">
    <property type="term" value="C:membrane"/>
    <property type="evidence" value="ECO:0007669"/>
    <property type="project" value="UniProtKB-SubCell"/>
</dbReference>
<keyword evidence="3 6" id="KW-1133">Transmembrane helix</keyword>
<dbReference type="AlphaFoldDB" id="A0A319CNR4"/>
<dbReference type="Pfam" id="PF20684">
    <property type="entry name" value="Fung_rhodopsin"/>
    <property type="match status" value="1"/>
</dbReference>